<dbReference type="AlphaFoldDB" id="A0A0B7B5W0"/>
<feature type="non-terminal residue" evidence="1">
    <location>
        <position position="102"/>
    </location>
</feature>
<name>A0A0B7B5W0_9EUPU</name>
<proteinExistence type="predicted"/>
<reference evidence="1" key="1">
    <citation type="submission" date="2014-12" db="EMBL/GenBank/DDBJ databases">
        <title>Insight into the proteome of Arion vulgaris.</title>
        <authorList>
            <person name="Aradska J."/>
            <person name="Bulat T."/>
            <person name="Smidak R."/>
            <person name="Sarate P."/>
            <person name="Gangsoo J."/>
            <person name="Sialana F."/>
            <person name="Bilban M."/>
            <person name="Lubec G."/>
        </authorList>
    </citation>
    <scope>NUCLEOTIDE SEQUENCE</scope>
    <source>
        <tissue evidence="1">Skin</tissue>
    </source>
</reference>
<evidence type="ECO:0000313" key="1">
    <source>
        <dbReference type="EMBL" id="CEK88744.1"/>
    </source>
</evidence>
<organism evidence="1">
    <name type="scientific">Arion vulgaris</name>
    <dbReference type="NCBI Taxonomy" id="1028688"/>
    <lineage>
        <taxon>Eukaryota</taxon>
        <taxon>Metazoa</taxon>
        <taxon>Spiralia</taxon>
        <taxon>Lophotrochozoa</taxon>
        <taxon>Mollusca</taxon>
        <taxon>Gastropoda</taxon>
        <taxon>Heterobranchia</taxon>
        <taxon>Euthyneura</taxon>
        <taxon>Panpulmonata</taxon>
        <taxon>Eupulmonata</taxon>
        <taxon>Stylommatophora</taxon>
        <taxon>Helicina</taxon>
        <taxon>Arionoidea</taxon>
        <taxon>Arionidae</taxon>
        <taxon>Arion</taxon>
    </lineage>
</organism>
<accession>A0A0B7B5W0</accession>
<gene>
    <name evidence="1" type="primary">ORF166796</name>
</gene>
<sequence>MHVNGYHGSLFYFSGIQFCSLSSSNRMPRAELCHPNTPSEFFSVIGQLSHFHHVQIICHILNPSLLWSSSFPLCWGVSLHNCPHQLFICSKYFNVLICSIRQ</sequence>
<dbReference type="EMBL" id="HACG01041879">
    <property type="protein sequence ID" value="CEK88744.1"/>
    <property type="molecule type" value="Transcribed_RNA"/>
</dbReference>
<protein>
    <submittedName>
        <fullName evidence="1">Uncharacterized protein</fullName>
    </submittedName>
</protein>